<evidence type="ECO:0000313" key="1">
    <source>
        <dbReference type="EMBL" id="MFH6984719.1"/>
    </source>
</evidence>
<sequence length="62" mass="6897">MKSLTKLAAFMTFMVLLGCTESFDQKTGTFEKLFTAVPASVSGVYFQNTIDQNLKFNALTYS</sequence>
<proteinExistence type="predicted"/>
<organism evidence="1 2">
    <name type="scientific">Marinoscillum luteum</name>
    <dbReference type="NCBI Taxonomy" id="861051"/>
    <lineage>
        <taxon>Bacteria</taxon>
        <taxon>Pseudomonadati</taxon>
        <taxon>Bacteroidota</taxon>
        <taxon>Cytophagia</taxon>
        <taxon>Cytophagales</taxon>
        <taxon>Reichenbachiellaceae</taxon>
        <taxon>Marinoscillum</taxon>
    </lineage>
</organism>
<gene>
    <name evidence="1" type="ORF">ACHKAR_14785</name>
</gene>
<accession>A0ABW7NB10</accession>
<dbReference type="RefSeq" id="WP_395418140.1">
    <property type="nucleotide sequence ID" value="NZ_JBIPKE010000018.1"/>
</dbReference>
<protein>
    <recommendedName>
        <fullName evidence="3">RagB/SusD family nutrient uptake outer membrane protein</fullName>
    </recommendedName>
</protein>
<evidence type="ECO:0008006" key="3">
    <source>
        <dbReference type="Google" id="ProtNLM"/>
    </source>
</evidence>
<dbReference type="EMBL" id="JBIPKE010000018">
    <property type="protein sequence ID" value="MFH6984719.1"/>
    <property type="molecule type" value="Genomic_DNA"/>
</dbReference>
<comment type="caution">
    <text evidence="1">The sequence shown here is derived from an EMBL/GenBank/DDBJ whole genome shotgun (WGS) entry which is preliminary data.</text>
</comment>
<reference evidence="1 2" key="1">
    <citation type="journal article" date="2013" name="Int. J. Syst. Evol. Microbiol.">
        <title>Marinoscillum luteum sp. nov., isolated from marine sediment.</title>
        <authorList>
            <person name="Cha I.T."/>
            <person name="Park S.J."/>
            <person name="Kim S.J."/>
            <person name="Kim J.G."/>
            <person name="Jung M.Y."/>
            <person name="Shin K.S."/>
            <person name="Kwon K.K."/>
            <person name="Yang S.H."/>
            <person name="Seo Y.S."/>
            <person name="Rhee S.K."/>
        </authorList>
    </citation>
    <scope>NUCLEOTIDE SEQUENCE [LARGE SCALE GENOMIC DNA]</scope>
    <source>
        <strain evidence="1 2">KCTC 23939</strain>
    </source>
</reference>
<dbReference type="Proteomes" id="UP001610063">
    <property type="component" value="Unassembled WGS sequence"/>
</dbReference>
<evidence type="ECO:0000313" key="2">
    <source>
        <dbReference type="Proteomes" id="UP001610063"/>
    </source>
</evidence>
<keyword evidence="2" id="KW-1185">Reference proteome</keyword>
<dbReference type="PROSITE" id="PS51257">
    <property type="entry name" value="PROKAR_LIPOPROTEIN"/>
    <property type="match status" value="1"/>
</dbReference>
<name>A0ABW7NB10_9BACT</name>